<reference evidence="1 2" key="1">
    <citation type="journal article" date="2015" name="Int. J. Syst. Evol. Microbiol.">
        <title>Mariniphaga sediminis sp. nov., isolated from coastal sediment.</title>
        <authorList>
            <person name="Wang F.Q."/>
            <person name="Shen Q.Y."/>
            <person name="Chen G.J."/>
            <person name="Du Z.J."/>
        </authorList>
    </citation>
    <scope>NUCLEOTIDE SEQUENCE [LARGE SCALE GENOMIC DNA]</scope>
    <source>
        <strain evidence="1 2">SY21</strain>
    </source>
</reference>
<protein>
    <submittedName>
        <fullName evidence="1">ATPase</fullName>
    </submittedName>
</protein>
<dbReference type="SUPFAM" id="SSF52540">
    <property type="entry name" value="P-loop containing nucleoside triphosphate hydrolases"/>
    <property type="match status" value="1"/>
</dbReference>
<dbReference type="OrthoDB" id="835620at2"/>
<evidence type="ECO:0000313" key="2">
    <source>
        <dbReference type="Proteomes" id="UP000266441"/>
    </source>
</evidence>
<dbReference type="AlphaFoldDB" id="A0A399D5Y4"/>
<dbReference type="Gene3D" id="3.40.50.300">
    <property type="entry name" value="P-loop containing nucleotide triphosphate hydrolases"/>
    <property type="match status" value="1"/>
</dbReference>
<proteinExistence type="predicted"/>
<dbReference type="InterPro" id="IPR027417">
    <property type="entry name" value="P-loop_NTPase"/>
</dbReference>
<comment type="caution">
    <text evidence="1">The sequence shown here is derived from an EMBL/GenBank/DDBJ whole genome shotgun (WGS) entry which is preliminary data.</text>
</comment>
<organism evidence="1 2">
    <name type="scientific">Mariniphaga sediminis</name>
    <dbReference type="NCBI Taxonomy" id="1628158"/>
    <lineage>
        <taxon>Bacteria</taxon>
        <taxon>Pseudomonadati</taxon>
        <taxon>Bacteroidota</taxon>
        <taxon>Bacteroidia</taxon>
        <taxon>Marinilabiliales</taxon>
        <taxon>Prolixibacteraceae</taxon>
        <taxon>Mariniphaga</taxon>
    </lineage>
</organism>
<dbReference type="Proteomes" id="UP000266441">
    <property type="component" value="Unassembled WGS sequence"/>
</dbReference>
<keyword evidence="2" id="KW-1185">Reference proteome</keyword>
<gene>
    <name evidence="1" type="ORF">D1164_01400</name>
</gene>
<name>A0A399D5Y4_9BACT</name>
<evidence type="ECO:0000313" key="1">
    <source>
        <dbReference type="EMBL" id="RIH67305.1"/>
    </source>
</evidence>
<accession>A0A399D5Y4</accession>
<dbReference type="EMBL" id="QWET01000001">
    <property type="protein sequence ID" value="RIH67305.1"/>
    <property type="molecule type" value="Genomic_DNA"/>
</dbReference>
<sequence length="214" mass="24353">MAEFKNGQFHFNFSGCCRWLESQGRKMFGPHFLIYPEDHDLILTLLVYAIADLENCQKRNLNLKKGILLTGPVGCGKTSLITLVGFFFPNAQQYTVKSTREIAFEFEKEGYTVINRFGKGTVSATGNSPPPGIYCFDDLGIEQPQKYFGNECNVMAEILLSRYDLFISNGVPTHVTTNLSASELEEKYGNRIRSRMREMFNLVAFNKNSRDKRT</sequence>